<evidence type="ECO:0000313" key="2">
    <source>
        <dbReference type="Proteomes" id="UP000484875"/>
    </source>
</evidence>
<accession>A0A845HLM1</accession>
<sequence>MDIETKLIGLEESGLETRERLTRLEEFSIEVRGRLTRLEDFAIEARGRLSRLEEFAVEARERMIKIETRLDHIEANMATKADLANFSATMIKWIVGTVTGAGLTAITVMTFVLNNAVPPKAASSAAPAPIVIQLPPTK</sequence>
<evidence type="ECO:0008006" key="3">
    <source>
        <dbReference type="Google" id="ProtNLM"/>
    </source>
</evidence>
<protein>
    <recommendedName>
        <fullName evidence="3">DUF1640 domain-containing protein</fullName>
    </recommendedName>
</protein>
<dbReference type="RefSeq" id="WP_161092595.1">
    <property type="nucleotide sequence ID" value="NZ_WWCV01000068.1"/>
</dbReference>
<organism evidence="1 2">
    <name type="scientific">Duganella vulcania</name>
    <dbReference type="NCBI Taxonomy" id="2692166"/>
    <lineage>
        <taxon>Bacteria</taxon>
        <taxon>Pseudomonadati</taxon>
        <taxon>Pseudomonadota</taxon>
        <taxon>Betaproteobacteria</taxon>
        <taxon>Burkholderiales</taxon>
        <taxon>Oxalobacteraceae</taxon>
        <taxon>Telluria group</taxon>
        <taxon>Duganella</taxon>
    </lineage>
</organism>
<dbReference type="EMBL" id="WWCV01000068">
    <property type="protein sequence ID" value="MYN20242.1"/>
    <property type="molecule type" value="Genomic_DNA"/>
</dbReference>
<gene>
    <name evidence="1" type="ORF">GTP81_26215</name>
</gene>
<keyword evidence="2" id="KW-1185">Reference proteome</keyword>
<proteinExistence type="predicted"/>
<dbReference type="AlphaFoldDB" id="A0A845HLM1"/>
<comment type="caution">
    <text evidence="1">The sequence shown here is derived from an EMBL/GenBank/DDBJ whole genome shotgun (WGS) entry which is preliminary data.</text>
</comment>
<name>A0A845HLM1_9BURK</name>
<dbReference type="Proteomes" id="UP000484875">
    <property type="component" value="Unassembled WGS sequence"/>
</dbReference>
<evidence type="ECO:0000313" key="1">
    <source>
        <dbReference type="EMBL" id="MYN20242.1"/>
    </source>
</evidence>
<reference evidence="1 2" key="1">
    <citation type="submission" date="2019-12" db="EMBL/GenBank/DDBJ databases">
        <title>Novel species isolated from a subtropical stream in China.</title>
        <authorList>
            <person name="Lu H."/>
        </authorList>
    </citation>
    <scope>NUCLEOTIDE SEQUENCE [LARGE SCALE GENOMIC DNA]</scope>
    <source>
        <strain evidence="1 2">FT107W</strain>
    </source>
</reference>